<dbReference type="GeneID" id="64978913"/>
<protein>
    <submittedName>
        <fullName evidence="2">Uncharacterized protein</fullName>
    </submittedName>
</protein>
<gene>
    <name evidence="2" type="ORF">APUU_70486S</name>
</gene>
<feature type="region of interest" description="Disordered" evidence="1">
    <location>
        <begin position="120"/>
        <end position="146"/>
    </location>
</feature>
<reference evidence="2" key="1">
    <citation type="submission" date="2021-01" db="EMBL/GenBank/DDBJ databases">
        <authorList>
            <consortium name="Aspergillus puulaauensis MK2 genome sequencing consortium"/>
            <person name="Kazuki M."/>
            <person name="Futagami T."/>
        </authorList>
    </citation>
    <scope>NUCLEOTIDE SEQUENCE</scope>
    <source>
        <strain evidence="2">MK2</strain>
    </source>
</reference>
<feature type="compositionally biased region" description="Polar residues" evidence="1">
    <location>
        <begin position="22"/>
        <end position="37"/>
    </location>
</feature>
<proteinExistence type="predicted"/>
<dbReference type="OrthoDB" id="4505126at2759"/>
<sequence>MHPPLNDNHNRPLYQYIRKPTARTQLQPSLTPRVTNPSQPPKRYTPAIASHESDLEYDEDHDEYDDYYDREDMVIYYPTPAATPVSAPRASPGNDSKTVTINLNSSVQITGDGNSVAIASGEAQPQTRTPETERNPATYATRNPNPKLTNTIAAIIAALQQPGAMTSTHTESKAGHVPTSPAAAAAPGAVEINIDAGVKVKGCQNVVCFGAFAPRAGGLKANSRSQDARKRRAQSV</sequence>
<keyword evidence="3" id="KW-1185">Reference proteome</keyword>
<evidence type="ECO:0000313" key="2">
    <source>
        <dbReference type="EMBL" id="BCS28916.1"/>
    </source>
</evidence>
<dbReference type="AlphaFoldDB" id="A0A7R8ARZ1"/>
<evidence type="ECO:0000313" key="3">
    <source>
        <dbReference type="Proteomes" id="UP000654913"/>
    </source>
</evidence>
<name>A0A7R8ARZ1_9EURO</name>
<accession>A0A7R8ARZ1</accession>
<feature type="region of interest" description="Disordered" evidence="1">
    <location>
        <begin position="21"/>
        <end position="59"/>
    </location>
</feature>
<reference evidence="2" key="2">
    <citation type="submission" date="2021-02" db="EMBL/GenBank/DDBJ databases">
        <title>Aspergillus puulaauensis MK2 genome sequence.</title>
        <authorList>
            <person name="Futagami T."/>
            <person name="Mori K."/>
            <person name="Kadooka C."/>
            <person name="Tanaka T."/>
        </authorList>
    </citation>
    <scope>NUCLEOTIDE SEQUENCE</scope>
    <source>
        <strain evidence="2">MK2</strain>
    </source>
</reference>
<dbReference type="EMBL" id="AP024449">
    <property type="protein sequence ID" value="BCS28916.1"/>
    <property type="molecule type" value="Genomic_DNA"/>
</dbReference>
<dbReference type="Proteomes" id="UP000654913">
    <property type="component" value="Chromosome 7"/>
</dbReference>
<evidence type="ECO:0000256" key="1">
    <source>
        <dbReference type="SAM" id="MobiDB-lite"/>
    </source>
</evidence>
<dbReference type="RefSeq" id="XP_041561102.1">
    <property type="nucleotide sequence ID" value="XM_041695364.1"/>
</dbReference>
<organism evidence="2 3">
    <name type="scientific">Aspergillus puulaauensis</name>
    <dbReference type="NCBI Taxonomy" id="1220207"/>
    <lineage>
        <taxon>Eukaryota</taxon>
        <taxon>Fungi</taxon>
        <taxon>Dikarya</taxon>
        <taxon>Ascomycota</taxon>
        <taxon>Pezizomycotina</taxon>
        <taxon>Eurotiomycetes</taxon>
        <taxon>Eurotiomycetidae</taxon>
        <taxon>Eurotiales</taxon>
        <taxon>Aspergillaceae</taxon>
        <taxon>Aspergillus</taxon>
    </lineage>
</organism>
<dbReference type="KEGG" id="apuu:APUU_70486S"/>